<comment type="similarity">
    <text evidence="1">Belongs to the PP2C family.</text>
</comment>
<dbReference type="PROSITE" id="PS51746">
    <property type="entry name" value="PPM_2"/>
    <property type="match status" value="1"/>
</dbReference>
<dbReference type="InterPro" id="IPR001932">
    <property type="entry name" value="PPM-type_phosphatase-like_dom"/>
</dbReference>
<dbReference type="SUPFAM" id="SSF81606">
    <property type="entry name" value="PP2C-like"/>
    <property type="match status" value="1"/>
</dbReference>
<reference evidence="4 5" key="1">
    <citation type="journal article" date="2018" name="MBio">
        <title>Comparative Genomics Reveals the Core Gene Toolbox for the Fungus-Insect Symbiosis.</title>
        <authorList>
            <person name="Wang Y."/>
            <person name="Stata M."/>
            <person name="Wang W."/>
            <person name="Stajich J.E."/>
            <person name="White M.M."/>
            <person name="Moncalvo J.M."/>
        </authorList>
    </citation>
    <scope>NUCLEOTIDE SEQUENCE [LARGE SCALE GENOMIC DNA]</scope>
    <source>
        <strain evidence="4 5">AUS-77-4</strain>
    </source>
</reference>
<keyword evidence="1" id="KW-0378">Hydrolase</keyword>
<dbReference type="PANTHER" id="PTHR12320:SF84">
    <property type="entry name" value="PROTEIN PHOSPHATASE"/>
    <property type="match status" value="1"/>
</dbReference>
<feature type="domain" description="PPM-type phosphatase" evidence="2">
    <location>
        <begin position="94"/>
        <end position="381"/>
    </location>
</feature>
<sequence>MNNLSLFPNLRAPYLLKNKLSILPKNKPHNVGKLPQNKTSLVLHPNKDYRQISSQIQLKTKNYALYYGSYGIPKQRRPKKNQKVDEYLNSPVDIMKSPYDSGKLSYKVGEDAFFNRGDALGLADGIGGWANKENSDSSYFSRRLMHNAHYEISRYEDIEDDLFTRYNQATPVEIMREAYKNTLADMKAKELKGSSTICLALLRGEELRVANLGDSGLTIIRNGDMIFRTEEQQHSFNYPYQLGTEKLTDCVTDAQVFRIRVKKGDLIVLASDGLYDNLFDEDILDIISDLLPKKMRPINRPSMIRYNGNIQDDDTSNNEGPQLPQSYVDPYMISKALASKAYEVSVDPECTQSPFQSHAVHEGLYYHGGKSDDITIVSAIVTDLEDSPNRR</sequence>
<keyword evidence="1" id="KW-0464">Manganese</keyword>
<dbReference type="PANTHER" id="PTHR12320">
    <property type="entry name" value="PROTEIN PHOSPHATASE 2C"/>
    <property type="match status" value="1"/>
</dbReference>
<dbReference type="InterPro" id="IPR036457">
    <property type="entry name" value="PPM-type-like_dom_sf"/>
</dbReference>
<comment type="catalytic activity">
    <reaction evidence="1">
        <text>O-phospho-L-threonyl-[protein] + H2O = L-threonyl-[protein] + phosphate</text>
        <dbReference type="Rhea" id="RHEA:47004"/>
        <dbReference type="Rhea" id="RHEA-COMP:11060"/>
        <dbReference type="Rhea" id="RHEA-COMP:11605"/>
        <dbReference type="ChEBI" id="CHEBI:15377"/>
        <dbReference type="ChEBI" id="CHEBI:30013"/>
        <dbReference type="ChEBI" id="CHEBI:43474"/>
        <dbReference type="ChEBI" id="CHEBI:61977"/>
        <dbReference type="EC" id="3.1.3.16"/>
    </reaction>
</comment>
<evidence type="ECO:0000313" key="3">
    <source>
        <dbReference type="EMBL" id="PVU89615.1"/>
    </source>
</evidence>
<proteinExistence type="inferred from homology"/>
<dbReference type="SMART" id="SM00332">
    <property type="entry name" value="PP2Cc"/>
    <property type="match status" value="1"/>
</dbReference>
<keyword evidence="1" id="KW-0479">Metal-binding</keyword>
<comment type="cofactor">
    <cofactor evidence="1">
        <name>Mg(2+)</name>
        <dbReference type="ChEBI" id="CHEBI:18420"/>
    </cofactor>
</comment>
<protein>
    <recommendedName>
        <fullName evidence="1">Protein phosphatase</fullName>
        <ecNumber evidence="1">3.1.3.16</ecNumber>
    </recommendedName>
</protein>
<comment type="catalytic activity">
    <reaction evidence="1">
        <text>O-phospho-L-seryl-[protein] + H2O = L-seryl-[protein] + phosphate</text>
        <dbReference type="Rhea" id="RHEA:20629"/>
        <dbReference type="Rhea" id="RHEA-COMP:9863"/>
        <dbReference type="Rhea" id="RHEA-COMP:11604"/>
        <dbReference type="ChEBI" id="CHEBI:15377"/>
        <dbReference type="ChEBI" id="CHEBI:29999"/>
        <dbReference type="ChEBI" id="CHEBI:43474"/>
        <dbReference type="ChEBI" id="CHEBI:83421"/>
        <dbReference type="EC" id="3.1.3.16"/>
    </reaction>
</comment>
<dbReference type="STRING" id="61424.A0A2T9YWU5"/>
<dbReference type="GO" id="GO:0004722">
    <property type="term" value="F:protein serine/threonine phosphatase activity"/>
    <property type="evidence" value="ECO:0007669"/>
    <property type="project" value="UniProtKB-EC"/>
</dbReference>
<dbReference type="InterPro" id="IPR039123">
    <property type="entry name" value="PPTC7"/>
</dbReference>
<dbReference type="Proteomes" id="UP000245699">
    <property type="component" value="Unassembled WGS sequence"/>
</dbReference>
<dbReference type="OrthoDB" id="60843at2759"/>
<evidence type="ECO:0000259" key="2">
    <source>
        <dbReference type="PROSITE" id="PS51746"/>
    </source>
</evidence>
<evidence type="ECO:0000313" key="4">
    <source>
        <dbReference type="EMBL" id="PVU96799.1"/>
    </source>
</evidence>
<dbReference type="Gene3D" id="3.60.40.10">
    <property type="entry name" value="PPM-type phosphatase domain"/>
    <property type="match status" value="1"/>
</dbReference>
<dbReference type="GO" id="GO:0046872">
    <property type="term" value="F:metal ion binding"/>
    <property type="evidence" value="ECO:0007669"/>
    <property type="project" value="UniProtKB-UniRule"/>
</dbReference>
<comment type="cofactor">
    <cofactor evidence="1">
        <name>Mn(2+)</name>
        <dbReference type="ChEBI" id="CHEBI:29035"/>
    </cofactor>
</comment>
<keyword evidence="5" id="KW-1185">Reference proteome</keyword>
<keyword evidence="1" id="KW-0460">Magnesium</keyword>
<dbReference type="EMBL" id="MBFT01000532">
    <property type="protein sequence ID" value="PVU89615.1"/>
    <property type="molecule type" value="Genomic_DNA"/>
</dbReference>
<dbReference type="EC" id="3.1.3.16" evidence="1"/>
<dbReference type="AlphaFoldDB" id="A0A2T9YWU5"/>
<evidence type="ECO:0000256" key="1">
    <source>
        <dbReference type="RuleBase" id="RU366020"/>
    </source>
</evidence>
<organism evidence="4 5">
    <name type="scientific">Furculomyces boomerangus</name>
    <dbReference type="NCBI Taxonomy" id="61424"/>
    <lineage>
        <taxon>Eukaryota</taxon>
        <taxon>Fungi</taxon>
        <taxon>Fungi incertae sedis</taxon>
        <taxon>Zoopagomycota</taxon>
        <taxon>Kickxellomycotina</taxon>
        <taxon>Harpellomycetes</taxon>
        <taxon>Harpellales</taxon>
        <taxon>Harpellaceae</taxon>
        <taxon>Furculomyces</taxon>
    </lineage>
</organism>
<evidence type="ECO:0000313" key="5">
    <source>
        <dbReference type="Proteomes" id="UP000245699"/>
    </source>
</evidence>
<keyword evidence="1" id="KW-0904">Protein phosphatase</keyword>
<dbReference type="Pfam" id="PF13672">
    <property type="entry name" value="PP2C_2"/>
    <property type="match status" value="1"/>
</dbReference>
<dbReference type="SMART" id="SM00331">
    <property type="entry name" value="PP2C_SIG"/>
    <property type="match status" value="1"/>
</dbReference>
<name>A0A2T9YWU5_9FUNG</name>
<accession>A0A2T9YWU5</accession>
<dbReference type="EMBL" id="MBFT01000130">
    <property type="protein sequence ID" value="PVU96799.1"/>
    <property type="molecule type" value="Genomic_DNA"/>
</dbReference>
<comment type="caution">
    <text evidence="4">The sequence shown here is derived from an EMBL/GenBank/DDBJ whole genome shotgun (WGS) entry which is preliminary data.</text>
</comment>
<dbReference type="CDD" id="cd00143">
    <property type="entry name" value="PP2Cc"/>
    <property type="match status" value="1"/>
</dbReference>
<gene>
    <name evidence="4" type="ORF">BB559_002245</name>
    <name evidence="3" type="ORF">BB559_005021</name>
</gene>